<feature type="compositionally biased region" description="Low complexity" evidence="1">
    <location>
        <begin position="11"/>
        <end position="30"/>
    </location>
</feature>
<dbReference type="EMBL" id="JABFAC010000003">
    <property type="protein sequence ID" value="MBA0608886.1"/>
    <property type="molecule type" value="Genomic_DNA"/>
</dbReference>
<protein>
    <submittedName>
        <fullName evidence="2">Uncharacterized protein</fullName>
    </submittedName>
</protein>
<feature type="non-terminal residue" evidence="2">
    <location>
        <position position="64"/>
    </location>
</feature>
<dbReference type="AlphaFoldDB" id="A0A7J8R6C0"/>
<evidence type="ECO:0000313" key="3">
    <source>
        <dbReference type="Proteomes" id="UP000593561"/>
    </source>
</evidence>
<comment type="caution">
    <text evidence="2">The sequence shown here is derived from an EMBL/GenBank/DDBJ whole genome shotgun (WGS) entry which is preliminary data.</text>
</comment>
<evidence type="ECO:0000256" key="1">
    <source>
        <dbReference type="SAM" id="MobiDB-lite"/>
    </source>
</evidence>
<reference evidence="2 3" key="1">
    <citation type="journal article" date="2019" name="Genome Biol. Evol.">
        <title>Insights into the evolution of the New World diploid cottons (Gossypium, subgenus Houzingenia) based on genome sequencing.</title>
        <authorList>
            <person name="Grover C.E."/>
            <person name="Arick M.A. 2nd"/>
            <person name="Thrash A."/>
            <person name="Conover J.L."/>
            <person name="Sanders W.S."/>
            <person name="Peterson D.G."/>
            <person name="Frelichowski J.E."/>
            <person name="Scheffler J.A."/>
            <person name="Scheffler B.E."/>
            <person name="Wendel J.F."/>
        </authorList>
    </citation>
    <scope>NUCLEOTIDE SEQUENCE [LARGE SCALE GENOMIC DNA]</scope>
    <source>
        <strain evidence="2">27</strain>
        <tissue evidence="2">Leaf</tissue>
    </source>
</reference>
<gene>
    <name evidence="2" type="ORF">Godav_021046</name>
</gene>
<accession>A0A7J8R6C0</accession>
<name>A0A7J8R6C0_GOSDV</name>
<dbReference type="Proteomes" id="UP000593561">
    <property type="component" value="Unassembled WGS sequence"/>
</dbReference>
<keyword evidence="3" id="KW-1185">Reference proteome</keyword>
<organism evidence="2 3">
    <name type="scientific">Gossypium davidsonii</name>
    <name type="common">Davidson's cotton</name>
    <name type="synonym">Gossypium klotzschianum subsp. davidsonii</name>
    <dbReference type="NCBI Taxonomy" id="34287"/>
    <lineage>
        <taxon>Eukaryota</taxon>
        <taxon>Viridiplantae</taxon>
        <taxon>Streptophyta</taxon>
        <taxon>Embryophyta</taxon>
        <taxon>Tracheophyta</taxon>
        <taxon>Spermatophyta</taxon>
        <taxon>Magnoliopsida</taxon>
        <taxon>eudicotyledons</taxon>
        <taxon>Gunneridae</taxon>
        <taxon>Pentapetalae</taxon>
        <taxon>rosids</taxon>
        <taxon>malvids</taxon>
        <taxon>Malvales</taxon>
        <taxon>Malvaceae</taxon>
        <taxon>Malvoideae</taxon>
        <taxon>Gossypium</taxon>
    </lineage>
</organism>
<evidence type="ECO:0000313" key="2">
    <source>
        <dbReference type="EMBL" id="MBA0608886.1"/>
    </source>
</evidence>
<proteinExistence type="predicted"/>
<feature type="region of interest" description="Disordered" evidence="1">
    <location>
        <begin position="1"/>
        <end position="51"/>
    </location>
</feature>
<sequence>MQTPPHSLFYQGGSSSQHPQPEQPQPSLEQPQPPSKAKPRRNPVHNCQPPRVALIPTDTCIIFL</sequence>